<evidence type="ECO:0000313" key="5">
    <source>
        <dbReference type="Proteomes" id="UP001603857"/>
    </source>
</evidence>
<feature type="compositionally biased region" description="Acidic residues" evidence="1">
    <location>
        <begin position="59"/>
        <end position="69"/>
    </location>
</feature>
<organism evidence="4 5">
    <name type="scientific">Flemingia macrophylla</name>
    <dbReference type="NCBI Taxonomy" id="520843"/>
    <lineage>
        <taxon>Eukaryota</taxon>
        <taxon>Viridiplantae</taxon>
        <taxon>Streptophyta</taxon>
        <taxon>Embryophyta</taxon>
        <taxon>Tracheophyta</taxon>
        <taxon>Spermatophyta</taxon>
        <taxon>Magnoliopsida</taxon>
        <taxon>eudicotyledons</taxon>
        <taxon>Gunneridae</taxon>
        <taxon>Pentapetalae</taxon>
        <taxon>rosids</taxon>
        <taxon>fabids</taxon>
        <taxon>Fabales</taxon>
        <taxon>Fabaceae</taxon>
        <taxon>Papilionoideae</taxon>
        <taxon>50 kb inversion clade</taxon>
        <taxon>NPAAA clade</taxon>
        <taxon>indigoferoid/millettioid clade</taxon>
        <taxon>Phaseoleae</taxon>
        <taxon>Flemingia</taxon>
    </lineage>
</organism>
<evidence type="ECO:0000259" key="2">
    <source>
        <dbReference type="Pfam" id="PF06485"/>
    </source>
</evidence>
<dbReference type="InterPro" id="IPR046761">
    <property type="entry name" value="Tab2-like_C"/>
</dbReference>
<dbReference type="PANTHER" id="PTHR34556:SF2">
    <property type="entry name" value="PROTEIN TAB2 HOMOLOG, CHLOROPLASTIC"/>
    <property type="match status" value="1"/>
</dbReference>
<dbReference type="InterPro" id="IPR046760">
    <property type="entry name" value="Tab2-like_N"/>
</dbReference>
<accession>A0ABD1M4R4</accession>
<name>A0ABD1M4R4_9FABA</name>
<evidence type="ECO:0000256" key="1">
    <source>
        <dbReference type="SAM" id="MobiDB-lite"/>
    </source>
</evidence>
<dbReference type="AlphaFoldDB" id="A0ABD1M4R4"/>
<keyword evidence="5" id="KW-1185">Reference proteome</keyword>
<dbReference type="Proteomes" id="UP001603857">
    <property type="component" value="Unassembled WGS sequence"/>
</dbReference>
<reference evidence="4 5" key="1">
    <citation type="submission" date="2024-08" db="EMBL/GenBank/DDBJ databases">
        <title>Insights into the chromosomal genome structure of Flemingia macrophylla.</title>
        <authorList>
            <person name="Ding Y."/>
            <person name="Zhao Y."/>
            <person name="Bi W."/>
            <person name="Wu M."/>
            <person name="Zhao G."/>
            <person name="Gong Y."/>
            <person name="Li W."/>
            <person name="Zhang P."/>
        </authorList>
    </citation>
    <scope>NUCLEOTIDE SEQUENCE [LARGE SCALE GENOMIC DNA]</scope>
    <source>
        <strain evidence="4">DYQJB</strain>
        <tissue evidence="4">Leaf</tissue>
    </source>
</reference>
<dbReference type="PANTHER" id="PTHR34556">
    <property type="match status" value="1"/>
</dbReference>
<dbReference type="Pfam" id="PF20429">
    <property type="entry name" value="Tab2-like_C"/>
    <property type="match status" value="1"/>
</dbReference>
<dbReference type="InterPro" id="IPR009472">
    <property type="entry name" value="Tab2-like"/>
</dbReference>
<sequence length="368" mass="40999">MATLSFNPTRIRTSTFKPSKFTSPPKLITIPCTTTTKPLHLRTRSVSESTQKEAAPELVLEETEEDDPTAELSYVDPQTDPESITEWELDFCSRPILDARGKKLWELLVCDKTLSLQYTKYFPNNVINSVTLKDAIVAVSDQLGVPLPRNIRFFRSQMQTIITNACNELRIRPVPSKRCVSLILWLEERYETVYKRHPGYQEGSKPLLALDNPFPTQLPDILYGERWAFVQLPYSAVREEVSSLEKGVWGSGLDLDLLSLDIDNKTLIPGLAVASSNSTALAALINGLEVCAVEADAARARLILSVGISTRYIFSTYKKTPETTSEAEAWEAAKKGSGGLHFLAVQPDLDSEDCNGFFLLLDLPFPPV</sequence>
<gene>
    <name evidence="4" type="ORF">Fmac_018355</name>
</gene>
<feature type="domain" description="RNA-binding protein Tab2-like N-terminal" evidence="2">
    <location>
        <begin position="87"/>
        <end position="189"/>
    </location>
</feature>
<evidence type="ECO:0008006" key="6">
    <source>
        <dbReference type="Google" id="ProtNLM"/>
    </source>
</evidence>
<evidence type="ECO:0000259" key="3">
    <source>
        <dbReference type="Pfam" id="PF20429"/>
    </source>
</evidence>
<dbReference type="Pfam" id="PF06485">
    <property type="entry name" value="Tab2-like_N"/>
    <property type="match status" value="1"/>
</dbReference>
<feature type="region of interest" description="Disordered" evidence="1">
    <location>
        <begin position="42"/>
        <end position="72"/>
    </location>
</feature>
<dbReference type="EMBL" id="JBGMDY010000006">
    <property type="protein sequence ID" value="KAL2330774.1"/>
    <property type="molecule type" value="Genomic_DNA"/>
</dbReference>
<comment type="caution">
    <text evidence="4">The sequence shown here is derived from an EMBL/GenBank/DDBJ whole genome shotgun (WGS) entry which is preliminary data.</text>
</comment>
<evidence type="ECO:0000313" key="4">
    <source>
        <dbReference type="EMBL" id="KAL2330774.1"/>
    </source>
</evidence>
<proteinExistence type="predicted"/>
<protein>
    <recommendedName>
        <fullName evidence="6">Protein TAB2 homolog, chloroplastic</fullName>
    </recommendedName>
</protein>
<feature type="domain" description="RNA-binding protein Tab2/Atab2 C-terminal" evidence="3">
    <location>
        <begin position="206"/>
        <end position="360"/>
    </location>
</feature>